<dbReference type="InterPro" id="IPR012317">
    <property type="entry name" value="Poly(ADP-ribose)pol_cat_dom"/>
</dbReference>
<evidence type="ECO:0000256" key="9">
    <source>
        <dbReference type="ARBA" id="ARBA00023027"/>
    </source>
</evidence>
<feature type="coiled-coil region" evidence="16">
    <location>
        <begin position="57"/>
        <end position="87"/>
    </location>
</feature>
<dbReference type="GO" id="GO:1990404">
    <property type="term" value="F:NAD+-protein mono-ADP-ribosyltransferase activity"/>
    <property type="evidence" value="ECO:0007669"/>
    <property type="project" value="TreeGrafter"/>
</dbReference>
<dbReference type="GO" id="GO:0005730">
    <property type="term" value="C:nucleolus"/>
    <property type="evidence" value="ECO:0007669"/>
    <property type="project" value="TreeGrafter"/>
</dbReference>
<gene>
    <name evidence="20" type="ORF">GW7_14152</name>
</gene>
<evidence type="ECO:0000256" key="15">
    <source>
        <dbReference type="RuleBase" id="RU362114"/>
    </source>
</evidence>
<dbReference type="GO" id="GO:0070212">
    <property type="term" value="P:protein poly-ADP-ribosylation"/>
    <property type="evidence" value="ECO:0007669"/>
    <property type="project" value="TreeGrafter"/>
</dbReference>
<evidence type="ECO:0000256" key="17">
    <source>
        <dbReference type="SAM" id="MobiDB-lite"/>
    </source>
</evidence>
<evidence type="ECO:0000313" key="21">
    <source>
        <dbReference type="Proteomes" id="UP000006813"/>
    </source>
</evidence>
<dbReference type="InterPro" id="IPR041637">
    <property type="entry name" value="Caprin-1_dimer"/>
</dbReference>
<dbReference type="GO" id="GO:0006302">
    <property type="term" value="P:double-strand break repair"/>
    <property type="evidence" value="ECO:0007669"/>
    <property type="project" value="TreeGrafter"/>
</dbReference>
<evidence type="ECO:0000256" key="1">
    <source>
        <dbReference type="ARBA" id="ARBA00004123"/>
    </source>
</evidence>
<evidence type="ECO:0000256" key="6">
    <source>
        <dbReference type="ARBA" id="ARBA00022695"/>
    </source>
</evidence>
<keyword evidence="7" id="KW-0227">DNA damage</keyword>
<dbReference type="FunFam" id="3.90.228.10:FF:000002">
    <property type="entry name" value="Poly [ADP-ribose] polymerase"/>
    <property type="match status" value="1"/>
</dbReference>
<dbReference type="Gene3D" id="3.90.228.10">
    <property type="match status" value="1"/>
</dbReference>
<evidence type="ECO:0000256" key="11">
    <source>
        <dbReference type="ARBA" id="ARBA00023204"/>
    </source>
</evidence>
<dbReference type="Pfam" id="PF18293">
    <property type="entry name" value="Caprin-1_dimer"/>
    <property type="match status" value="1"/>
</dbReference>
<dbReference type="AlphaFoldDB" id="G5B0T6"/>
<dbReference type="SUPFAM" id="SSF47587">
    <property type="entry name" value="Domain of poly(ADP-ribose) polymerase"/>
    <property type="match status" value="1"/>
</dbReference>
<evidence type="ECO:0000256" key="14">
    <source>
        <dbReference type="ARBA" id="ARBA00033987"/>
    </source>
</evidence>
<dbReference type="SUPFAM" id="SSF56399">
    <property type="entry name" value="ADP-ribosylation"/>
    <property type="match status" value="1"/>
</dbReference>
<evidence type="ECO:0000256" key="2">
    <source>
        <dbReference type="ARBA" id="ARBA00004286"/>
    </source>
</evidence>
<reference evidence="20 21" key="1">
    <citation type="journal article" date="2011" name="Nature">
        <title>Genome sequencing reveals insights into physiology and longevity of the naked mole rat.</title>
        <authorList>
            <person name="Kim E.B."/>
            <person name="Fang X."/>
            <person name="Fushan A.A."/>
            <person name="Huang Z."/>
            <person name="Lobanov A.V."/>
            <person name="Han L."/>
            <person name="Marino S.M."/>
            <person name="Sun X."/>
            <person name="Turanov A.A."/>
            <person name="Yang P."/>
            <person name="Yim S.H."/>
            <person name="Zhao X."/>
            <person name="Kasaikina M.V."/>
            <person name="Stoletzki N."/>
            <person name="Peng C."/>
            <person name="Polak P."/>
            <person name="Xiong Z."/>
            <person name="Kiezun A."/>
            <person name="Zhu Y."/>
            <person name="Chen Y."/>
            <person name="Kryukov G.V."/>
            <person name="Zhang Q."/>
            <person name="Peshkin L."/>
            <person name="Yang L."/>
            <person name="Bronson R.T."/>
            <person name="Buffenstein R."/>
            <person name="Wang B."/>
            <person name="Han C."/>
            <person name="Li Q."/>
            <person name="Chen L."/>
            <person name="Zhao W."/>
            <person name="Sunyaev S.R."/>
            <person name="Park T.J."/>
            <person name="Zhang G."/>
            <person name="Wang J."/>
            <person name="Gladyshev V.N."/>
        </authorList>
    </citation>
    <scope>NUCLEOTIDE SEQUENCE [LARGE SCALE GENOMIC DNA]</scope>
</reference>
<dbReference type="Pfam" id="PF00644">
    <property type="entry name" value="PARP"/>
    <property type="match status" value="1"/>
</dbReference>
<keyword evidence="6" id="KW-0548">Nucleotidyltransferase</keyword>
<dbReference type="Pfam" id="PF02877">
    <property type="entry name" value="PARP_reg"/>
    <property type="match status" value="1"/>
</dbReference>
<dbReference type="GO" id="GO:0003677">
    <property type="term" value="F:DNA binding"/>
    <property type="evidence" value="ECO:0007669"/>
    <property type="project" value="UniProtKB-KW"/>
</dbReference>
<dbReference type="GO" id="GO:0005694">
    <property type="term" value="C:chromosome"/>
    <property type="evidence" value="ECO:0007669"/>
    <property type="project" value="UniProtKB-SubCell"/>
</dbReference>
<name>G5B0T6_HETGA</name>
<keyword evidence="16" id="KW-0175">Coiled coil</keyword>
<dbReference type="PROSITE" id="PS51059">
    <property type="entry name" value="PARP_CATALYTIC"/>
    <property type="match status" value="1"/>
</dbReference>
<dbReference type="InParanoid" id="G5B0T6"/>
<evidence type="ECO:0000256" key="5">
    <source>
        <dbReference type="ARBA" id="ARBA00022679"/>
    </source>
</evidence>
<evidence type="ECO:0000259" key="19">
    <source>
        <dbReference type="PROSITE" id="PS51060"/>
    </source>
</evidence>
<dbReference type="EMBL" id="JH167839">
    <property type="protein sequence ID" value="EHB02897.1"/>
    <property type="molecule type" value="Genomic_DNA"/>
</dbReference>
<keyword evidence="3" id="KW-0158">Chromosome</keyword>
<evidence type="ECO:0000256" key="13">
    <source>
        <dbReference type="ARBA" id="ARBA00024347"/>
    </source>
</evidence>
<evidence type="ECO:0000256" key="10">
    <source>
        <dbReference type="ARBA" id="ARBA00023125"/>
    </source>
</evidence>
<keyword evidence="12" id="KW-0539">Nucleus</keyword>
<comment type="subcellular location">
    <subcellularLocation>
        <location evidence="2">Chromosome</location>
    </subcellularLocation>
    <subcellularLocation>
        <location evidence="1">Nucleus</location>
    </subcellularLocation>
</comment>
<keyword evidence="4 15" id="KW-0328">Glycosyltransferase</keyword>
<keyword evidence="11" id="KW-0234">DNA repair</keyword>
<protein>
    <recommendedName>
        <fullName evidence="15">Poly [ADP-ribose] polymerase</fullName>
        <shortName evidence="15">PARP</shortName>
        <ecNumber evidence="15">2.4.2.-</ecNumber>
    </recommendedName>
</protein>
<dbReference type="STRING" id="10181.G5B0T6"/>
<evidence type="ECO:0000256" key="3">
    <source>
        <dbReference type="ARBA" id="ARBA00022454"/>
    </source>
</evidence>
<evidence type="ECO:0000256" key="7">
    <source>
        <dbReference type="ARBA" id="ARBA00022763"/>
    </source>
</evidence>
<evidence type="ECO:0000313" key="20">
    <source>
        <dbReference type="EMBL" id="EHB02897.1"/>
    </source>
</evidence>
<dbReference type="FunFam" id="1.20.142.10:FF:000003">
    <property type="entry name" value="Poly [ADP-ribose] polymerase"/>
    <property type="match status" value="1"/>
</dbReference>
<organism evidence="20 21">
    <name type="scientific">Heterocephalus glaber</name>
    <name type="common">Naked mole rat</name>
    <dbReference type="NCBI Taxonomy" id="10181"/>
    <lineage>
        <taxon>Eukaryota</taxon>
        <taxon>Metazoa</taxon>
        <taxon>Chordata</taxon>
        <taxon>Craniata</taxon>
        <taxon>Vertebrata</taxon>
        <taxon>Euteleostomi</taxon>
        <taxon>Mammalia</taxon>
        <taxon>Eutheria</taxon>
        <taxon>Euarchontoglires</taxon>
        <taxon>Glires</taxon>
        <taxon>Rodentia</taxon>
        <taxon>Hystricomorpha</taxon>
        <taxon>Bathyergidae</taxon>
        <taxon>Heterocephalus</taxon>
    </lineage>
</organism>
<keyword evidence="10" id="KW-0238">DNA-binding</keyword>
<dbReference type="GO" id="GO:0016779">
    <property type="term" value="F:nucleotidyltransferase activity"/>
    <property type="evidence" value="ECO:0007669"/>
    <property type="project" value="UniProtKB-KW"/>
</dbReference>
<evidence type="ECO:0000256" key="8">
    <source>
        <dbReference type="ARBA" id="ARBA00022765"/>
    </source>
</evidence>
<dbReference type="Proteomes" id="UP000006813">
    <property type="component" value="Unassembled WGS sequence"/>
</dbReference>
<feature type="region of interest" description="Disordered" evidence="17">
    <location>
        <begin position="1"/>
        <end position="53"/>
    </location>
</feature>
<feature type="domain" description="PARP catalytic" evidence="18">
    <location>
        <begin position="350"/>
        <end position="577"/>
    </location>
</feature>
<keyword evidence="9 15" id="KW-0520">NAD</keyword>
<dbReference type="GO" id="GO:0003950">
    <property type="term" value="F:NAD+ poly-ADP-ribosyltransferase activity"/>
    <property type="evidence" value="ECO:0007669"/>
    <property type="project" value="UniProtKB-UniRule"/>
</dbReference>
<dbReference type="eggNOG" id="KOG1037">
    <property type="taxonomic scope" value="Eukaryota"/>
</dbReference>
<evidence type="ECO:0000259" key="18">
    <source>
        <dbReference type="PROSITE" id="PS51059"/>
    </source>
</evidence>
<feature type="domain" description="PARP alpha-helical" evidence="19">
    <location>
        <begin position="225"/>
        <end position="342"/>
    </location>
</feature>
<dbReference type="EC" id="2.4.2.-" evidence="15"/>
<dbReference type="PROSITE" id="PS51060">
    <property type="entry name" value="PARP_ALPHA_HD"/>
    <property type="match status" value="1"/>
</dbReference>
<comment type="similarity">
    <text evidence="13">Belongs to the ARTD/PARP family.</text>
</comment>
<dbReference type="CDD" id="cd01437">
    <property type="entry name" value="parp_like"/>
    <property type="match status" value="1"/>
</dbReference>
<keyword evidence="8" id="KW-0013">ADP-ribosylation</keyword>
<dbReference type="InterPro" id="IPR050800">
    <property type="entry name" value="ARTD/PARP"/>
</dbReference>
<dbReference type="PANTHER" id="PTHR10459:SF60">
    <property type="entry name" value="POLY [ADP-RIBOSE] POLYMERASE 2"/>
    <property type="match status" value="1"/>
</dbReference>
<comment type="catalytic activity">
    <reaction evidence="14">
        <text>NAD(+) + (ADP-D-ribosyl)n-acceptor = nicotinamide + (ADP-D-ribosyl)n+1-acceptor + H(+).</text>
        <dbReference type="EC" id="2.4.2.30"/>
    </reaction>
</comment>
<evidence type="ECO:0000256" key="16">
    <source>
        <dbReference type="SAM" id="Coils"/>
    </source>
</evidence>
<evidence type="ECO:0000256" key="12">
    <source>
        <dbReference type="ARBA" id="ARBA00023242"/>
    </source>
</evidence>
<proteinExistence type="inferred from homology"/>
<accession>G5B0T6</accession>
<dbReference type="InterPro" id="IPR036616">
    <property type="entry name" value="Poly(ADP-ribose)pol_reg_dom_sf"/>
</dbReference>
<dbReference type="PANTHER" id="PTHR10459">
    <property type="entry name" value="DNA LIGASE"/>
    <property type="match status" value="1"/>
</dbReference>
<dbReference type="InterPro" id="IPR004102">
    <property type="entry name" value="Poly(ADP-ribose)pol_reg_dom"/>
</dbReference>
<feature type="compositionally biased region" description="Low complexity" evidence="17">
    <location>
        <begin position="28"/>
        <end position="51"/>
    </location>
</feature>
<keyword evidence="5 15" id="KW-0808">Transferase</keyword>
<dbReference type="Gene3D" id="1.20.142.10">
    <property type="entry name" value="Poly(ADP-ribose) polymerase, regulatory domain"/>
    <property type="match status" value="1"/>
</dbReference>
<sequence>MPWATSHSGSGSGSGSGSKSSGPPPPSGSSGSEAAAGAGAAAPATQHPASGTGTVQTEAIKQILEVIDKKLRNLEKKKERMNEGERLNQDQLDAVSKCQEVTNNLEFAKELQRSFMALSQDIQKTIKKTARQEQLMREEEAQKRLKTVLELQYVLDKLGDDEVLTDLKQGLTGVPILSEEELSLLDEFYKLVDPEQDMSLRLNQQYEDDNKTKQEDSLKSPLKPESQLDLRVQELIKLICNVQTMEEMMIEMKYDTKKAPLGKLTAAQIKAGYQSLKKIEDCIRAGQHGRALLEACNEFYTRIPHDFGLRTPPLIHTEKELSDKVQLLEALGDIEIAIKLVKTELQSPEHPLDQCYRNLHCTLHPLDHESHEFTVISQYLQSTHAPTHRDYSMTLLEAFEVEKEGEKEAFREDLPNRMLLWHGSRLSNWVGILSHGLRIAPPEAPITGYMFGKGIYFADMSSKSANYCFASRVKNTGLLLLSEVALGQCNELLEANPKAEGLLQGKHSTKGLGKMAPSPAHFITLNGSTVPLGPASDTEILNPGGYTLNYNEFIVYNPNQVRMRYLLKIQFNFLQLW</sequence>
<dbReference type="FunCoup" id="G5B0T6">
    <property type="interactions" value="2688"/>
</dbReference>
<evidence type="ECO:0000256" key="4">
    <source>
        <dbReference type="ARBA" id="ARBA00022676"/>
    </source>
</evidence>